<evidence type="ECO:0000256" key="4">
    <source>
        <dbReference type="RuleBase" id="RU000363"/>
    </source>
</evidence>
<dbReference type="Pfam" id="PF00106">
    <property type="entry name" value="adh_short"/>
    <property type="match status" value="1"/>
</dbReference>
<accession>A0ABP0CX19</accession>
<keyword evidence="2" id="KW-0521">NADP</keyword>
<dbReference type="PANTHER" id="PTHR43180">
    <property type="entry name" value="3-OXOACYL-(ACYL-CARRIER-PROTEIN) REDUCTASE (AFU_ORTHOLOGUE AFUA_6G11210)"/>
    <property type="match status" value="1"/>
</dbReference>
<dbReference type="Gene3D" id="3.40.50.720">
    <property type="entry name" value="NAD(P)-binding Rossmann-like Domain"/>
    <property type="match status" value="1"/>
</dbReference>
<evidence type="ECO:0008006" key="7">
    <source>
        <dbReference type="Google" id="ProtNLM"/>
    </source>
</evidence>
<dbReference type="Proteomes" id="UP001642406">
    <property type="component" value="Unassembled WGS sequence"/>
</dbReference>
<comment type="similarity">
    <text evidence="1 4">Belongs to the short-chain dehydrogenases/reductases (SDR) family.</text>
</comment>
<keyword evidence="3" id="KW-0560">Oxidoreductase</keyword>
<dbReference type="PANTHER" id="PTHR43180:SF33">
    <property type="entry name" value="15-HYDROXYPROSTAGLANDIN DEHYDROGENASE [NAD(+)]-LIKE"/>
    <property type="match status" value="1"/>
</dbReference>
<dbReference type="InterPro" id="IPR020904">
    <property type="entry name" value="Sc_DH/Rdtase_CS"/>
</dbReference>
<dbReference type="InterPro" id="IPR002347">
    <property type="entry name" value="SDR_fam"/>
</dbReference>
<gene>
    <name evidence="5" type="ORF">SBRCBS47491_009605</name>
</gene>
<evidence type="ECO:0000256" key="2">
    <source>
        <dbReference type="ARBA" id="ARBA00022857"/>
    </source>
</evidence>
<evidence type="ECO:0000256" key="1">
    <source>
        <dbReference type="ARBA" id="ARBA00006484"/>
    </source>
</evidence>
<evidence type="ECO:0000256" key="3">
    <source>
        <dbReference type="ARBA" id="ARBA00023002"/>
    </source>
</evidence>
<organism evidence="5 6">
    <name type="scientific">Sporothrix bragantina</name>
    <dbReference type="NCBI Taxonomy" id="671064"/>
    <lineage>
        <taxon>Eukaryota</taxon>
        <taxon>Fungi</taxon>
        <taxon>Dikarya</taxon>
        <taxon>Ascomycota</taxon>
        <taxon>Pezizomycotina</taxon>
        <taxon>Sordariomycetes</taxon>
        <taxon>Sordariomycetidae</taxon>
        <taxon>Ophiostomatales</taxon>
        <taxon>Ophiostomataceae</taxon>
        <taxon>Sporothrix</taxon>
    </lineage>
</organism>
<dbReference type="InterPro" id="IPR036291">
    <property type="entry name" value="NAD(P)-bd_dom_sf"/>
</dbReference>
<evidence type="ECO:0000313" key="5">
    <source>
        <dbReference type="EMBL" id="CAK7236343.1"/>
    </source>
</evidence>
<reference evidence="5 6" key="1">
    <citation type="submission" date="2024-01" db="EMBL/GenBank/DDBJ databases">
        <authorList>
            <person name="Allen C."/>
            <person name="Tagirdzhanova G."/>
        </authorList>
    </citation>
    <scope>NUCLEOTIDE SEQUENCE [LARGE SCALE GENOMIC DNA]</scope>
</reference>
<dbReference type="EMBL" id="CAWUHC010000157">
    <property type="protein sequence ID" value="CAK7236343.1"/>
    <property type="molecule type" value="Genomic_DNA"/>
</dbReference>
<proteinExistence type="inferred from homology"/>
<dbReference type="SUPFAM" id="SSF51735">
    <property type="entry name" value="NAD(P)-binding Rossmann-fold domains"/>
    <property type="match status" value="1"/>
</dbReference>
<dbReference type="PROSITE" id="PS00061">
    <property type="entry name" value="ADH_SHORT"/>
    <property type="match status" value="1"/>
</dbReference>
<comment type="caution">
    <text evidence="5">The sequence shown here is derived from an EMBL/GenBank/DDBJ whole genome shotgun (WGS) entry which is preliminary data.</text>
</comment>
<name>A0ABP0CX19_9PEZI</name>
<sequence length="297" mass="32149">MTSVDIPADYPLFAEAKDKVVAITGGATGIGAATVSRLHSLGAYVSFLDVDRKNAEAMIQELSGGNNPVRFYPGSVSVWADQVRFFEGVVAQHGRVDIVLANAGIMSAGEPLLADTLDDEGHLKEPSLAVLDVTLQGVILTSKLAIHTFRKQKSPGSLVITGSAASYVDGAGLPLYNAAKHGVLGLMRSLRDDLAAEPTDIRINLVAPSFVETPFTAHALDIWRQNNLPINQPSDITKALLFLALNREYHGRTIYVAAGIFSEIEGPIEATRATWLGKQNDEWYKQRRDKARLAKEE</sequence>
<dbReference type="PRINTS" id="PR00080">
    <property type="entry name" value="SDRFAMILY"/>
</dbReference>
<keyword evidence="6" id="KW-1185">Reference proteome</keyword>
<evidence type="ECO:0000313" key="6">
    <source>
        <dbReference type="Proteomes" id="UP001642406"/>
    </source>
</evidence>
<protein>
    <recommendedName>
        <fullName evidence="7">Short chain dehydrogenase/reductase</fullName>
    </recommendedName>
</protein>
<dbReference type="PRINTS" id="PR00081">
    <property type="entry name" value="GDHRDH"/>
</dbReference>